<dbReference type="Pfam" id="PF00412">
    <property type="entry name" value="LIM"/>
    <property type="match status" value="1"/>
</dbReference>
<organism evidence="5 6">
    <name type="scientific">Anopheles merus</name>
    <name type="common">Mosquito</name>
    <dbReference type="NCBI Taxonomy" id="30066"/>
    <lineage>
        <taxon>Eukaryota</taxon>
        <taxon>Metazoa</taxon>
        <taxon>Ecdysozoa</taxon>
        <taxon>Arthropoda</taxon>
        <taxon>Hexapoda</taxon>
        <taxon>Insecta</taxon>
        <taxon>Pterygota</taxon>
        <taxon>Neoptera</taxon>
        <taxon>Endopterygota</taxon>
        <taxon>Diptera</taxon>
        <taxon>Nematocera</taxon>
        <taxon>Culicoidea</taxon>
        <taxon>Culicidae</taxon>
        <taxon>Anophelinae</taxon>
        <taxon>Anopheles</taxon>
    </lineage>
</organism>
<evidence type="ECO:0000256" key="3">
    <source>
        <dbReference type="ARBA" id="ARBA00023038"/>
    </source>
</evidence>
<sequence>MNWKTQLMNVIVQLGESGLSGPNGLWMEVITEEPSPLYENNHYHEECLRCNSCGLNLTGPNQKRARRFKNQILCDLHFADVALMECSDFMQQLRSFKPQSLGCAVARRKSSTTLIFPLPPQACSGEEIAS</sequence>
<protein>
    <submittedName>
        <fullName evidence="5">LIM zinc-binding domain-containing protein</fullName>
    </submittedName>
</protein>
<evidence type="ECO:0000256" key="1">
    <source>
        <dbReference type="ARBA" id="ARBA00022723"/>
    </source>
</evidence>
<dbReference type="SMART" id="SM00132">
    <property type="entry name" value="LIM"/>
    <property type="match status" value="1"/>
</dbReference>
<name>A0A182VHK2_ANOME</name>
<dbReference type="Proteomes" id="UP000075903">
    <property type="component" value="Unassembled WGS sequence"/>
</dbReference>
<keyword evidence="6" id="KW-1185">Reference proteome</keyword>
<dbReference type="GO" id="GO:0046872">
    <property type="term" value="F:metal ion binding"/>
    <property type="evidence" value="ECO:0007669"/>
    <property type="project" value="UniProtKB-KW"/>
</dbReference>
<accession>A0A182VHK2</accession>
<keyword evidence="1" id="KW-0479">Metal-binding</keyword>
<dbReference type="Gene3D" id="2.10.110.10">
    <property type="entry name" value="Cysteine Rich Protein"/>
    <property type="match status" value="1"/>
</dbReference>
<evidence type="ECO:0000313" key="6">
    <source>
        <dbReference type="Proteomes" id="UP000075903"/>
    </source>
</evidence>
<dbReference type="VEuPathDB" id="VectorBase:AMEM21_013959"/>
<evidence type="ECO:0000313" key="5">
    <source>
        <dbReference type="EnsemblMetazoa" id="AMEM015096-PA"/>
    </source>
</evidence>
<dbReference type="AlphaFoldDB" id="A0A182VHK2"/>
<keyword evidence="3" id="KW-0440">LIM domain</keyword>
<dbReference type="InterPro" id="IPR001781">
    <property type="entry name" value="Znf_LIM"/>
</dbReference>
<proteinExistence type="predicted"/>
<keyword evidence="2" id="KW-0862">Zinc</keyword>
<reference evidence="5" key="1">
    <citation type="submission" date="2020-05" db="UniProtKB">
        <authorList>
            <consortium name="EnsemblMetazoa"/>
        </authorList>
    </citation>
    <scope>IDENTIFICATION</scope>
    <source>
        <strain evidence="5">MAF</strain>
    </source>
</reference>
<dbReference type="VEuPathDB" id="VectorBase:AMEM015096"/>
<evidence type="ECO:0000259" key="4">
    <source>
        <dbReference type="SMART" id="SM00132"/>
    </source>
</evidence>
<dbReference type="EnsemblMetazoa" id="AMEM015096-RA">
    <property type="protein sequence ID" value="AMEM015096-PA"/>
    <property type="gene ID" value="AMEM015096"/>
</dbReference>
<dbReference type="CDD" id="cd08368">
    <property type="entry name" value="LIM"/>
    <property type="match status" value="1"/>
</dbReference>
<dbReference type="STRING" id="30066.A0A182VHK2"/>
<evidence type="ECO:0000256" key="2">
    <source>
        <dbReference type="ARBA" id="ARBA00022833"/>
    </source>
</evidence>
<feature type="domain" description="LIM zinc-binding" evidence="4">
    <location>
        <begin position="28"/>
        <end position="77"/>
    </location>
</feature>